<evidence type="ECO:0000313" key="2">
    <source>
        <dbReference type="Proteomes" id="UP000799754"/>
    </source>
</evidence>
<protein>
    <submittedName>
        <fullName evidence="1">Uncharacterized protein</fullName>
    </submittedName>
</protein>
<comment type="caution">
    <text evidence="1">The sequence shown here is derived from an EMBL/GenBank/DDBJ whole genome shotgun (WGS) entry which is preliminary data.</text>
</comment>
<keyword evidence="2" id="KW-1185">Reference proteome</keyword>
<accession>A0ACB6S0D9</accession>
<proteinExistence type="predicted"/>
<organism evidence="1 2">
    <name type="scientific">Macroventuria anomochaeta</name>
    <dbReference type="NCBI Taxonomy" id="301207"/>
    <lineage>
        <taxon>Eukaryota</taxon>
        <taxon>Fungi</taxon>
        <taxon>Dikarya</taxon>
        <taxon>Ascomycota</taxon>
        <taxon>Pezizomycotina</taxon>
        <taxon>Dothideomycetes</taxon>
        <taxon>Pleosporomycetidae</taxon>
        <taxon>Pleosporales</taxon>
        <taxon>Pleosporineae</taxon>
        <taxon>Didymellaceae</taxon>
        <taxon>Macroventuria</taxon>
    </lineage>
</organism>
<sequence>MLRRHCVADSASHLSHQVPGSPALARCDSVQYATNTILEHQPTHVNKTHCTLSLDWLLTEACIVQNHNRSARVEVFLGHKTYQHLPNDAKANPSTPEPKTSALQFQPPASHLCLTSAKRKSRKTHLPTSLSLLYIHCLVFCRPMAACSCKKIDTCVIRTHAPEGNA</sequence>
<gene>
    <name evidence="1" type="ORF">BU25DRAFT_92489</name>
</gene>
<name>A0ACB6S0D9_9PLEO</name>
<reference evidence="1" key="1">
    <citation type="journal article" date="2020" name="Stud. Mycol.">
        <title>101 Dothideomycetes genomes: a test case for predicting lifestyles and emergence of pathogens.</title>
        <authorList>
            <person name="Haridas S."/>
            <person name="Albert R."/>
            <person name="Binder M."/>
            <person name="Bloem J."/>
            <person name="Labutti K."/>
            <person name="Salamov A."/>
            <person name="Andreopoulos B."/>
            <person name="Baker S."/>
            <person name="Barry K."/>
            <person name="Bills G."/>
            <person name="Bluhm B."/>
            <person name="Cannon C."/>
            <person name="Castanera R."/>
            <person name="Culley D."/>
            <person name="Daum C."/>
            <person name="Ezra D."/>
            <person name="Gonzalez J."/>
            <person name="Henrissat B."/>
            <person name="Kuo A."/>
            <person name="Liang C."/>
            <person name="Lipzen A."/>
            <person name="Lutzoni F."/>
            <person name="Magnuson J."/>
            <person name="Mondo S."/>
            <person name="Nolan M."/>
            <person name="Ohm R."/>
            <person name="Pangilinan J."/>
            <person name="Park H.-J."/>
            <person name="Ramirez L."/>
            <person name="Alfaro M."/>
            <person name="Sun H."/>
            <person name="Tritt A."/>
            <person name="Yoshinaga Y."/>
            <person name="Zwiers L.-H."/>
            <person name="Turgeon B."/>
            <person name="Goodwin S."/>
            <person name="Spatafora J."/>
            <person name="Crous P."/>
            <person name="Grigoriev I."/>
        </authorList>
    </citation>
    <scope>NUCLEOTIDE SEQUENCE</scope>
    <source>
        <strain evidence="1">CBS 525.71</strain>
    </source>
</reference>
<dbReference type="EMBL" id="MU006720">
    <property type="protein sequence ID" value="KAF2626664.1"/>
    <property type="molecule type" value="Genomic_DNA"/>
</dbReference>
<dbReference type="Proteomes" id="UP000799754">
    <property type="component" value="Unassembled WGS sequence"/>
</dbReference>
<evidence type="ECO:0000313" key="1">
    <source>
        <dbReference type="EMBL" id="KAF2626664.1"/>
    </source>
</evidence>